<protein>
    <recommendedName>
        <fullName evidence="4">Fimbrial protein</fullName>
    </recommendedName>
</protein>
<evidence type="ECO:0000313" key="3">
    <source>
        <dbReference type="Proteomes" id="UP000195840"/>
    </source>
</evidence>
<dbReference type="SUPFAM" id="SSF49401">
    <property type="entry name" value="Bacterial adhesins"/>
    <property type="match status" value="1"/>
</dbReference>
<evidence type="ECO:0008006" key="4">
    <source>
        <dbReference type="Google" id="ProtNLM"/>
    </source>
</evidence>
<evidence type="ECO:0000256" key="1">
    <source>
        <dbReference type="SAM" id="SignalP"/>
    </source>
</evidence>
<organism evidence="2 3">
    <name type="scientific">Yersinia kristensenii</name>
    <dbReference type="NCBI Taxonomy" id="28152"/>
    <lineage>
        <taxon>Bacteria</taxon>
        <taxon>Pseudomonadati</taxon>
        <taxon>Pseudomonadota</taxon>
        <taxon>Gammaproteobacteria</taxon>
        <taxon>Enterobacterales</taxon>
        <taxon>Yersiniaceae</taxon>
        <taxon>Yersinia</taxon>
    </lineage>
</organism>
<dbReference type="EMBL" id="NHOG01000014">
    <property type="protein sequence ID" value="OVZ79973.1"/>
    <property type="molecule type" value="Genomic_DNA"/>
</dbReference>
<dbReference type="AlphaFoldDB" id="A0AB73NTP0"/>
<dbReference type="Gene3D" id="2.60.40.1090">
    <property type="entry name" value="Fimbrial-type adhesion domain"/>
    <property type="match status" value="1"/>
</dbReference>
<name>A0AB73NTP0_YERKR</name>
<evidence type="ECO:0000313" key="2">
    <source>
        <dbReference type="EMBL" id="OVZ79973.1"/>
    </source>
</evidence>
<keyword evidence="1" id="KW-0732">Signal</keyword>
<dbReference type="RefSeq" id="WP_087795373.1">
    <property type="nucleotide sequence ID" value="NZ_CAWNET010000006.1"/>
</dbReference>
<dbReference type="InterPro" id="IPR036937">
    <property type="entry name" value="Adhesion_dom_fimbrial_sf"/>
</dbReference>
<gene>
    <name evidence="2" type="ORF">CBW52_12500</name>
</gene>
<keyword evidence="3" id="KW-1185">Reference proteome</keyword>
<proteinExistence type="predicted"/>
<dbReference type="InterPro" id="IPR008966">
    <property type="entry name" value="Adhesion_dom_sf"/>
</dbReference>
<dbReference type="GO" id="GO:0009289">
    <property type="term" value="C:pilus"/>
    <property type="evidence" value="ECO:0007669"/>
    <property type="project" value="InterPro"/>
</dbReference>
<feature type="signal peptide" evidence="1">
    <location>
        <begin position="1"/>
        <end position="22"/>
    </location>
</feature>
<sequence length="175" mass="17728">MKKSIVSSVLALGVMGGSAAYAAPVDVTFTGGVTAKTCDITVDSLNGAGNNVELGVVGKGATGQPVNFSLKAANAAGGDCAQLTAQESAQVRWISPNMDAMGLGMTSGEANGSRVLLTAVNTKGGNRVSINNSNDTAEFDANKVVNDGLQFEAKLQGGQTPGRFQSAAKVDILYK</sequence>
<dbReference type="GO" id="GO:0007155">
    <property type="term" value="P:cell adhesion"/>
    <property type="evidence" value="ECO:0007669"/>
    <property type="project" value="InterPro"/>
</dbReference>
<accession>A0AB73NTP0</accession>
<reference evidence="2 3" key="1">
    <citation type="submission" date="2017-05" db="EMBL/GenBank/DDBJ databases">
        <title>Whole genome sequencing of Yersinia kristensenii.</title>
        <authorList>
            <person name="Campioni F."/>
        </authorList>
    </citation>
    <scope>NUCLEOTIDE SEQUENCE [LARGE SCALE GENOMIC DNA]</scope>
    <source>
        <strain evidence="2 3">CFSAN060538</strain>
    </source>
</reference>
<dbReference type="Proteomes" id="UP000195840">
    <property type="component" value="Unassembled WGS sequence"/>
</dbReference>
<comment type="caution">
    <text evidence="2">The sequence shown here is derived from an EMBL/GenBank/DDBJ whole genome shotgun (WGS) entry which is preliminary data.</text>
</comment>
<feature type="chain" id="PRO_5044500697" description="Fimbrial protein" evidence="1">
    <location>
        <begin position="23"/>
        <end position="175"/>
    </location>
</feature>